<dbReference type="Pfam" id="PF09335">
    <property type="entry name" value="VTT_dom"/>
    <property type="match status" value="1"/>
</dbReference>
<comment type="subcellular location">
    <subcellularLocation>
        <location evidence="1">Membrane</location>
        <topology evidence="1">Multi-pass membrane protein</topology>
    </subcellularLocation>
</comment>
<dbReference type="Proteomes" id="UP000271241">
    <property type="component" value="Unassembled WGS sequence"/>
</dbReference>
<name>A0A4P9XUU4_9FUNG</name>
<dbReference type="STRING" id="78915.A0A4P9XUU4"/>
<accession>A0A4P9XUU4</accession>
<evidence type="ECO:0000256" key="6">
    <source>
        <dbReference type="SAM" id="Phobius"/>
    </source>
</evidence>
<sequence length="201" mass="22385">LPTTLDEVKEQARILHALQQTEPNHVLAAFVAIYLFKQTFAIPGSFLLNILAGAIYGRVGFLLVGPLTAIGASFCYMLSASIGGPLIERFLPHRLETMRAAIHARQDVLIYYLICLRLFPFTPNWFVNITSPHIDVPLGQFFFSMLIGSMPYNFVSSQSGQILRELQSASDVLKPSTLAMLCAISVAALLPMLFQRRVRAW</sequence>
<evidence type="ECO:0000256" key="4">
    <source>
        <dbReference type="ARBA" id="ARBA00022989"/>
    </source>
</evidence>
<keyword evidence="3" id="KW-0732">Signal</keyword>
<dbReference type="PANTHER" id="PTHR43220:SF21">
    <property type="entry name" value="TRANSMEMBRANE PROTEIN 41A"/>
    <property type="match status" value="1"/>
</dbReference>
<evidence type="ECO:0000313" key="8">
    <source>
        <dbReference type="EMBL" id="RKP09998.1"/>
    </source>
</evidence>
<gene>
    <name evidence="8" type="ORF">THASP1DRAFT_11324</name>
</gene>
<evidence type="ECO:0000256" key="1">
    <source>
        <dbReference type="ARBA" id="ARBA00004141"/>
    </source>
</evidence>
<dbReference type="EMBL" id="KZ992476">
    <property type="protein sequence ID" value="RKP09998.1"/>
    <property type="molecule type" value="Genomic_DNA"/>
</dbReference>
<evidence type="ECO:0000256" key="2">
    <source>
        <dbReference type="ARBA" id="ARBA00022692"/>
    </source>
</evidence>
<protein>
    <recommendedName>
        <fullName evidence="7">VTT domain-containing protein</fullName>
    </recommendedName>
</protein>
<feature type="transmembrane region" description="Helical" evidence="6">
    <location>
        <begin position="108"/>
        <end position="126"/>
    </location>
</feature>
<dbReference type="GO" id="GO:0016020">
    <property type="term" value="C:membrane"/>
    <property type="evidence" value="ECO:0007669"/>
    <property type="project" value="UniProtKB-SubCell"/>
</dbReference>
<dbReference type="PANTHER" id="PTHR43220">
    <property type="match status" value="1"/>
</dbReference>
<dbReference type="AlphaFoldDB" id="A0A4P9XUU4"/>
<dbReference type="OrthoDB" id="3364966at2759"/>
<feature type="transmembrane region" description="Helical" evidence="6">
    <location>
        <begin position="138"/>
        <end position="155"/>
    </location>
</feature>
<dbReference type="InterPro" id="IPR032816">
    <property type="entry name" value="VTT_dom"/>
</dbReference>
<feature type="non-terminal residue" evidence="8">
    <location>
        <position position="1"/>
    </location>
</feature>
<organism evidence="8 9">
    <name type="scientific">Thamnocephalis sphaerospora</name>
    <dbReference type="NCBI Taxonomy" id="78915"/>
    <lineage>
        <taxon>Eukaryota</taxon>
        <taxon>Fungi</taxon>
        <taxon>Fungi incertae sedis</taxon>
        <taxon>Zoopagomycota</taxon>
        <taxon>Zoopagomycotina</taxon>
        <taxon>Zoopagomycetes</taxon>
        <taxon>Zoopagales</taxon>
        <taxon>Sigmoideomycetaceae</taxon>
        <taxon>Thamnocephalis</taxon>
    </lineage>
</organism>
<keyword evidence="4 6" id="KW-1133">Transmembrane helix</keyword>
<feature type="transmembrane region" description="Helical" evidence="6">
    <location>
        <begin position="176"/>
        <end position="194"/>
    </location>
</feature>
<evidence type="ECO:0000256" key="3">
    <source>
        <dbReference type="ARBA" id="ARBA00022729"/>
    </source>
</evidence>
<evidence type="ECO:0000256" key="5">
    <source>
        <dbReference type="ARBA" id="ARBA00023136"/>
    </source>
</evidence>
<dbReference type="InterPro" id="IPR045014">
    <property type="entry name" value="TM41A/B"/>
</dbReference>
<evidence type="ECO:0000313" key="9">
    <source>
        <dbReference type="Proteomes" id="UP000271241"/>
    </source>
</evidence>
<keyword evidence="9" id="KW-1185">Reference proteome</keyword>
<feature type="domain" description="VTT" evidence="7">
    <location>
        <begin position="42"/>
        <end position="161"/>
    </location>
</feature>
<reference evidence="9" key="1">
    <citation type="journal article" date="2018" name="Nat. Microbiol.">
        <title>Leveraging single-cell genomics to expand the fungal tree of life.</title>
        <authorList>
            <person name="Ahrendt S.R."/>
            <person name="Quandt C.A."/>
            <person name="Ciobanu D."/>
            <person name="Clum A."/>
            <person name="Salamov A."/>
            <person name="Andreopoulos B."/>
            <person name="Cheng J.F."/>
            <person name="Woyke T."/>
            <person name="Pelin A."/>
            <person name="Henrissat B."/>
            <person name="Reynolds N.K."/>
            <person name="Benny G.L."/>
            <person name="Smith M.E."/>
            <person name="James T.Y."/>
            <person name="Grigoriev I.V."/>
        </authorList>
    </citation>
    <scope>NUCLEOTIDE SEQUENCE [LARGE SCALE GENOMIC DNA]</scope>
    <source>
        <strain evidence="9">RSA 1356</strain>
    </source>
</reference>
<evidence type="ECO:0000259" key="7">
    <source>
        <dbReference type="Pfam" id="PF09335"/>
    </source>
</evidence>
<keyword evidence="5 6" id="KW-0472">Membrane</keyword>
<feature type="non-terminal residue" evidence="8">
    <location>
        <position position="201"/>
    </location>
</feature>
<feature type="transmembrane region" description="Helical" evidence="6">
    <location>
        <begin position="63"/>
        <end position="87"/>
    </location>
</feature>
<proteinExistence type="predicted"/>
<keyword evidence="2 6" id="KW-0812">Transmembrane</keyword>